<name>A0A8J9VXY3_BRALA</name>
<dbReference type="OrthoDB" id="4349954at2759"/>
<feature type="compositionally biased region" description="Polar residues" evidence="1">
    <location>
        <begin position="190"/>
        <end position="200"/>
    </location>
</feature>
<dbReference type="EMBL" id="OV696686">
    <property type="protein sequence ID" value="CAH1227563.1"/>
    <property type="molecule type" value="Genomic_DNA"/>
</dbReference>
<feature type="compositionally biased region" description="Basic and acidic residues" evidence="1">
    <location>
        <begin position="1587"/>
        <end position="1598"/>
    </location>
</feature>
<feature type="compositionally biased region" description="Basic and acidic residues" evidence="1">
    <location>
        <begin position="791"/>
        <end position="809"/>
    </location>
</feature>
<evidence type="ECO:0000313" key="2">
    <source>
        <dbReference type="EMBL" id="CAH1227563.1"/>
    </source>
</evidence>
<feature type="compositionally biased region" description="Basic and acidic residues" evidence="1">
    <location>
        <begin position="1005"/>
        <end position="1024"/>
    </location>
</feature>
<feature type="compositionally biased region" description="Polar residues" evidence="1">
    <location>
        <begin position="1705"/>
        <end position="1714"/>
    </location>
</feature>
<organism evidence="2 3">
    <name type="scientific">Branchiostoma lanceolatum</name>
    <name type="common">Common lancelet</name>
    <name type="synonym">Amphioxus lanceolatum</name>
    <dbReference type="NCBI Taxonomy" id="7740"/>
    <lineage>
        <taxon>Eukaryota</taxon>
        <taxon>Metazoa</taxon>
        <taxon>Chordata</taxon>
        <taxon>Cephalochordata</taxon>
        <taxon>Leptocardii</taxon>
        <taxon>Amphioxiformes</taxon>
        <taxon>Branchiostomatidae</taxon>
        <taxon>Branchiostoma</taxon>
    </lineage>
</organism>
<dbReference type="PANTHER" id="PTHR46844">
    <property type="entry name" value="SLR5058 PROTEIN"/>
    <property type="match status" value="1"/>
</dbReference>
<dbReference type="SUPFAM" id="SSF52047">
    <property type="entry name" value="RNI-like"/>
    <property type="match status" value="1"/>
</dbReference>
<reference evidence="2" key="1">
    <citation type="submission" date="2022-01" db="EMBL/GenBank/DDBJ databases">
        <authorList>
            <person name="Braso-Vives M."/>
        </authorList>
    </citation>
    <scope>NUCLEOTIDE SEQUENCE</scope>
</reference>
<feature type="compositionally biased region" description="Polar residues" evidence="1">
    <location>
        <begin position="1612"/>
        <end position="1622"/>
    </location>
</feature>
<feature type="compositionally biased region" description="Basic and acidic residues" evidence="1">
    <location>
        <begin position="687"/>
        <end position="712"/>
    </location>
</feature>
<dbReference type="Gene3D" id="3.80.10.10">
    <property type="entry name" value="Ribonuclease Inhibitor"/>
    <property type="match status" value="1"/>
</dbReference>
<keyword evidence="3" id="KW-1185">Reference proteome</keyword>
<sequence>MRCGPATRWAVFSSRYPAAGGAPYISMRCDLATRWAVFSSRYPAAGGAPYVSMRCDLAARWAVVSSRCPATTGADSVSRCPTAGGAADYVSRCRATGEADFISHCLTARRADNGSRGKMDSGLLQIKRLEIKTGFHIALTESQGGIGNGSLFDAVTAGGRCPGPRVYSLGIYNPLHLGGIRSRSKRDRTSSGLQHSTLAKTSQSNPCQVISVLLSAVEDYTLRSSRIRSSENVLFPVISLPDNEGCRDNYTCPAQVIEELHSVWQLDEIIKNPLNAVLLCRLYEINQGLPDTFTAMFTKLVMGVVGWNCHRKGIEMKGEEIPSAVHQIIASLGHIAWEGLRNGLMSFDVSELRRCYPITNEILKFGFLMFVTPEEPCGQSLRCTFSHRVFQEIFSACYISTMARLTPDSELTAAYLRLCTQEGFQQVCIFVSGLLKDKAEILFQQLAEQIRFCSQLNYRVGAGTMNPLDDTLHLALLCLHETGEVDRFAPLVAMHFANRLFISDWSSKSCLQSIVSILQYQDSQQPTVEQETAADVPGTAEKTAGNDTPDSTSNQQAEENQEALETKLDKDEKSDSSGSKDTVEKMDTGETDTDAEPKTPTVEENKEAQDIDSHSGEGSNLLKRKADAMEGSDGSTENKDQGTDTQTNGTVESKSKTGDEEEMEIEIAKDQKKGKKELESEGTDGGKTTHEKDAEEVHGAEKDDGITKDAIKKKATKGSLQRQTQDTRTLRRGRSRTSTTLPEEREEKEDSDKEADEDEKADRRTSKKKGQKDAESSEEEDQQKGSTRSRTRQESRKDTKVLRKDKDNSECDEDQSPGRGEKTQESPRRSSRRKETKPDAVGTRTRSTDEAKKGSKVKSSADDGDDDKSEGYVDPIGSRTRRRTRSDVLQIRSDDSTSPKTGTRTSPRAKVAKRDKSSESEREQEEFSDPIGLRTRTRARGANVQSPSKEKKPSAGENIKESPEVDSQEEKEKTSDESEEETQEAGGEFIDPIGLRVRGRRAKSIAREQLRVIADEKFELRCQDNTRVSPRSKTREMPSPKSPGRPWKSSEGEGSEDKSRPGRRQSPKGEDRQKGPKIKWGKGVQGKGKSPPKPKKEEEEEKEDVREEVAEETNKEKTDADVKTQGDEEQQDKEDSGPEEEEEEDDEVLKEEPEEEHPGLHSLDISIFASNLQIVFRALRNSRIIRTLTFTDKFLPATRNICHLDWFDSLGELFLHNTNLRTLIIDSANYRVTRGAFTNVVTAAVTSKSLLNVQLKFELNQKAEKSSGYIRLGIPLEKLTESSSLHTVSVELTSKMAAHEEAANDVTRTIVKLLKKPSNLKKVSFKVKEKDSYFLQVLPVLRAMQVNSTISDFSIDMGPQPSTRYTLAAIKEVLTFNSGLTSLRVKFHTPAPVNSDDLTEVFTAVENSDLRAFTLDMGCGWSTDPLDPPVLALADLLANNTILRKLYVKVDCPWSPQAISNDTIALLCAALYANSTVKELHISGIYTAEDNGPKIIQALLKHKGSKFTIDMPYWWNAYCKVAADYCEGIVMEHYFDKDDTEGSEKKKKKKKKKDASEKQPATPKKEAKTAADSKEAKAGTSSTETKTAAESEEIRTDSESSESNTDEEGSPLTKSTANSTETKITEDSTKTSSPDKTNMAKLCPELSKTLTKETKAPKKQTEQEDEEARRDIKSKEGSRESREARSSKKEEGTKTPDVHVVEETPSCSGHSNGQGKAKAPVNPKPPVSSHPTPVSTKRTTAAALIQAGDDLPEFLNQFPEYKNARMIRSGRIMVNTEVDCLGSTGYGSGFLSDTFKLTEAGRKKLELIKTREAKNTVAVRETLFCSGKTNCQRECGGIGDCVRGCSRDATRGHRCSFRVKLHMYMDRLNFWEVTVEGEHLPSSTGQQWIPFNKHAHMYVQNGVWSTLDQ</sequence>
<evidence type="ECO:0000256" key="1">
    <source>
        <dbReference type="SAM" id="MobiDB-lite"/>
    </source>
</evidence>
<feature type="compositionally biased region" description="Basic and acidic residues" evidence="1">
    <location>
        <begin position="1650"/>
        <end position="1702"/>
    </location>
</feature>
<evidence type="ECO:0000313" key="3">
    <source>
        <dbReference type="Proteomes" id="UP000838412"/>
    </source>
</evidence>
<dbReference type="Proteomes" id="UP000838412">
    <property type="component" value="Chromosome 1"/>
</dbReference>
<proteinExistence type="predicted"/>
<feature type="compositionally biased region" description="Basic and acidic residues" evidence="1">
    <location>
        <begin position="1048"/>
        <end position="1060"/>
    </location>
</feature>
<feature type="region of interest" description="Disordered" evidence="1">
    <location>
        <begin position="1538"/>
        <end position="1738"/>
    </location>
</feature>
<feature type="compositionally biased region" description="Basic and acidic residues" evidence="1">
    <location>
        <begin position="666"/>
        <end position="679"/>
    </location>
</feature>
<accession>A0A8J9VXY3</accession>
<feature type="compositionally biased region" description="Basic and acidic residues" evidence="1">
    <location>
        <begin position="1103"/>
        <end position="1126"/>
    </location>
</feature>
<dbReference type="InterPro" id="IPR032675">
    <property type="entry name" value="LRR_dom_sf"/>
</dbReference>
<feature type="compositionally biased region" description="Basic and acidic residues" evidence="1">
    <location>
        <begin position="564"/>
        <end position="575"/>
    </location>
</feature>
<feature type="compositionally biased region" description="Acidic residues" evidence="1">
    <location>
        <begin position="1127"/>
        <end position="1155"/>
    </location>
</feature>
<gene>
    <name evidence="2" type="primary">Hypp167</name>
    <name evidence="2" type="ORF">BLAG_LOCUS491</name>
</gene>
<feature type="compositionally biased region" description="Polar residues" evidence="1">
    <location>
        <begin position="521"/>
        <end position="530"/>
    </location>
</feature>
<feature type="compositionally biased region" description="Polar residues" evidence="1">
    <location>
        <begin position="643"/>
        <end position="652"/>
    </location>
</feature>
<feature type="compositionally biased region" description="Basic and acidic residues" evidence="1">
    <location>
        <begin position="819"/>
        <end position="828"/>
    </location>
</feature>
<feature type="region of interest" description="Disordered" evidence="1">
    <location>
        <begin position="181"/>
        <end position="200"/>
    </location>
</feature>
<feature type="region of interest" description="Disordered" evidence="1">
    <location>
        <begin position="521"/>
        <end position="1162"/>
    </location>
</feature>
<feature type="compositionally biased region" description="Low complexity" evidence="1">
    <location>
        <begin position="717"/>
        <end position="727"/>
    </location>
</feature>
<feature type="compositionally biased region" description="Basic and acidic residues" evidence="1">
    <location>
        <begin position="1563"/>
        <end position="1577"/>
    </location>
</feature>
<feature type="compositionally biased region" description="Basic and acidic residues" evidence="1">
    <location>
        <begin position="912"/>
        <end position="921"/>
    </location>
</feature>
<dbReference type="PANTHER" id="PTHR46844:SF1">
    <property type="entry name" value="SLR5058 PROTEIN"/>
    <property type="match status" value="1"/>
</dbReference>
<feature type="compositionally biased region" description="Basic and acidic residues" evidence="1">
    <location>
        <begin position="948"/>
        <end position="976"/>
    </location>
</feature>
<feature type="compositionally biased region" description="Basic and acidic residues" evidence="1">
    <location>
        <begin position="742"/>
        <end position="751"/>
    </location>
</feature>
<feature type="compositionally biased region" description="Basic and acidic residues" evidence="1">
    <location>
        <begin position="595"/>
        <end position="615"/>
    </location>
</feature>
<protein>
    <submittedName>
        <fullName evidence="2">Hypp167 protein</fullName>
    </submittedName>
</protein>